<proteinExistence type="predicted"/>
<sequence>MTGNLGATTLKRRRRAADPMQTFDTLPAPLRQWLAEATLPWSPASCQRIWVKSRRKGLETQDVLALLTQAEQATLAREGRVQGVDQGHSG</sequence>
<accession>A0A2C9CTT3</accession>
<dbReference type="EMBL" id="OCTN01000002">
    <property type="protein sequence ID" value="SOH93799.1"/>
    <property type="molecule type" value="Genomic_DNA"/>
</dbReference>
<organism evidence="1 2">
    <name type="scientific">Pontivivens marinum</name>
    <dbReference type="NCBI Taxonomy" id="1690039"/>
    <lineage>
        <taxon>Bacteria</taxon>
        <taxon>Pseudomonadati</taxon>
        <taxon>Pseudomonadota</taxon>
        <taxon>Alphaproteobacteria</taxon>
        <taxon>Rhodobacterales</taxon>
        <taxon>Paracoccaceae</taxon>
        <taxon>Pontivivens</taxon>
    </lineage>
</organism>
<reference evidence="2" key="1">
    <citation type="submission" date="2017-09" db="EMBL/GenBank/DDBJ databases">
        <authorList>
            <person name="Varghese N."/>
            <person name="Submissions S."/>
        </authorList>
    </citation>
    <scope>NUCLEOTIDE SEQUENCE [LARGE SCALE GENOMIC DNA]</scope>
    <source>
        <strain evidence="2">C7</strain>
    </source>
</reference>
<dbReference type="InterPro" id="IPR045386">
    <property type="entry name" value="DUF6525"/>
</dbReference>
<dbReference type="RefSeq" id="WP_097929349.1">
    <property type="nucleotide sequence ID" value="NZ_OCTN01000002.1"/>
</dbReference>
<dbReference type="Proteomes" id="UP000220034">
    <property type="component" value="Unassembled WGS sequence"/>
</dbReference>
<dbReference type="Pfam" id="PF20135">
    <property type="entry name" value="DUF6525"/>
    <property type="match status" value="1"/>
</dbReference>
<gene>
    <name evidence="1" type="ORF">SAMN06273572_102477</name>
</gene>
<name>A0A2C9CTT3_9RHOB</name>
<dbReference type="AlphaFoldDB" id="A0A2C9CTT3"/>
<keyword evidence="2" id="KW-1185">Reference proteome</keyword>
<protein>
    <submittedName>
        <fullName evidence="1">Uncharacterized protein</fullName>
    </submittedName>
</protein>
<evidence type="ECO:0000313" key="2">
    <source>
        <dbReference type="Proteomes" id="UP000220034"/>
    </source>
</evidence>
<dbReference type="OrthoDB" id="7658988at2"/>
<evidence type="ECO:0000313" key="1">
    <source>
        <dbReference type="EMBL" id="SOH93799.1"/>
    </source>
</evidence>